<proteinExistence type="predicted"/>
<gene>
    <name evidence="4" type="ORF">IAB69_03370</name>
</gene>
<keyword evidence="2" id="KW-0472">Membrane</keyword>
<reference evidence="4" key="2">
    <citation type="journal article" date="2021" name="PeerJ">
        <title>Extensive microbial diversity within the chicken gut microbiome revealed by metagenomics and culture.</title>
        <authorList>
            <person name="Gilroy R."/>
            <person name="Ravi A."/>
            <person name="Getino M."/>
            <person name="Pursley I."/>
            <person name="Horton D.L."/>
            <person name="Alikhan N.F."/>
            <person name="Baker D."/>
            <person name="Gharbi K."/>
            <person name="Hall N."/>
            <person name="Watson M."/>
            <person name="Adriaenssens E.M."/>
            <person name="Foster-Nyarko E."/>
            <person name="Jarju S."/>
            <person name="Secka A."/>
            <person name="Antonio M."/>
            <person name="Oren A."/>
            <person name="Chaudhuri R.R."/>
            <person name="La Ragione R."/>
            <person name="Hildebrand F."/>
            <person name="Pallen M.J."/>
        </authorList>
    </citation>
    <scope>NUCLEOTIDE SEQUENCE</scope>
    <source>
        <strain evidence="4">CHK195-12923</strain>
    </source>
</reference>
<dbReference type="Gene3D" id="2.70.70.10">
    <property type="entry name" value="Glucose Permease (Domain IIA)"/>
    <property type="match status" value="1"/>
</dbReference>
<sequence>MKDQEQKPKNKKLLTYYLILGACILIIAAVAVAVTLSLTLGGNDMTVDGGNDQTDDDGTDNPDDGGDATDTDGDTTFLIPVSEANALNSYGFYHNTTLDKYYLHTGIDFAGEAGDEVYAALDGTVESITTDPLLMGTTITLAHENGLKTVYTFVEAADGLEVGETVEKGDVIATVAEAMGQEYKDGAHLHFEVFLNGEAVDPETYLEISEK</sequence>
<dbReference type="InterPro" id="IPR016047">
    <property type="entry name" value="M23ase_b-sheet_dom"/>
</dbReference>
<dbReference type="CDD" id="cd12797">
    <property type="entry name" value="M23_peptidase"/>
    <property type="match status" value="1"/>
</dbReference>
<dbReference type="Proteomes" id="UP000824110">
    <property type="component" value="Unassembled WGS sequence"/>
</dbReference>
<evidence type="ECO:0000313" key="5">
    <source>
        <dbReference type="Proteomes" id="UP000824110"/>
    </source>
</evidence>
<evidence type="ECO:0000259" key="3">
    <source>
        <dbReference type="Pfam" id="PF01551"/>
    </source>
</evidence>
<dbReference type="InterPro" id="IPR050570">
    <property type="entry name" value="Cell_wall_metabolism_enzyme"/>
</dbReference>
<evidence type="ECO:0000256" key="1">
    <source>
        <dbReference type="SAM" id="MobiDB-lite"/>
    </source>
</evidence>
<reference evidence="4" key="1">
    <citation type="submission" date="2020-10" db="EMBL/GenBank/DDBJ databases">
        <authorList>
            <person name="Gilroy R."/>
        </authorList>
    </citation>
    <scope>NUCLEOTIDE SEQUENCE</scope>
    <source>
        <strain evidence="4">CHK195-12923</strain>
    </source>
</reference>
<feature type="compositionally biased region" description="Acidic residues" evidence="1">
    <location>
        <begin position="53"/>
        <end position="73"/>
    </location>
</feature>
<comment type="caution">
    <text evidence="4">The sequence shown here is derived from an EMBL/GenBank/DDBJ whole genome shotgun (WGS) entry which is preliminary data.</text>
</comment>
<dbReference type="GO" id="GO:0004222">
    <property type="term" value="F:metalloendopeptidase activity"/>
    <property type="evidence" value="ECO:0007669"/>
    <property type="project" value="TreeGrafter"/>
</dbReference>
<dbReference type="PANTHER" id="PTHR21666:SF270">
    <property type="entry name" value="MUREIN HYDROLASE ACTIVATOR ENVC"/>
    <property type="match status" value="1"/>
</dbReference>
<dbReference type="InterPro" id="IPR011055">
    <property type="entry name" value="Dup_hybrid_motif"/>
</dbReference>
<feature type="domain" description="M23ase beta-sheet core" evidence="3">
    <location>
        <begin position="103"/>
        <end position="202"/>
    </location>
</feature>
<keyword evidence="2" id="KW-1133">Transmembrane helix</keyword>
<evidence type="ECO:0000256" key="2">
    <source>
        <dbReference type="SAM" id="Phobius"/>
    </source>
</evidence>
<keyword evidence="2" id="KW-0812">Transmembrane</keyword>
<accession>A0A9D1SIG9</accession>
<dbReference type="SUPFAM" id="SSF51261">
    <property type="entry name" value="Duplicated hybrid motif"/>
    <property type="match status" value="1"/>
</dbReference>
<feature type="transmembrane region" description="Helical" evidence="2">
    <location>
        <begin position="16"/>
        <end position="38"/>
    </location>
</feature>
<protein>
    <submittedName>
        <fullName evidence="4">M23 family metallopeptidase</fullName>
    </submittedName>
</protein>
<name>A0A9D1SIG9_9FIRM</name>
<evidence type="ECO:0000313" key="4">
    <source>
        <dbReference type="EMBL" id="HIU61669.1"/>
    </source>
</evidence>
<feature type="region of interest" description="Disordered" evidence="1">
    <location>
        <begin position="45"/>
        <end position="73"/>
    </location>
</feature>
<dbReference type="EMBL" id="DVNE01000031">
    <property type="protein sequence ID" value="HIU61669.1"/>
    <property type="molecule type" value="Genomic_DNA"/>
</dbReference>
<dbReference type="PROSITE" id="PS51257">
    <property type="entry name" value="PROKAR_LIPOPROTEIN"/>
    <property type="match status" value="1"/>
</dbReference>
<dbReference type="Pfam" id="PF01551">
    <property type="entry name" value="Peptidase_M23"/>
    <property type="match status" value="1"/>
</dbReference>
<dbReference type="PANTHER" id="PTHR21666">
    <property type="entry name" value="PEPTIDASE-RELATED"/>
    <property type="match status" value="1"/>
</dbReference>
<organism evidence="4 5">
    <name type="scientific">Candidatus Coproplasma excrementigallinarum</name>
    <dbReference type="NCBI Taxonomy" id="2840747"/>
    <lineage>
        <taxon>Bacteria</taxon>
        <taxon>Bacillati</taxon>
        <taxon>Bacillota</taxon>
        <taxon>Clostridia</taxon>
        <taxon>Eubacteriales</taxon>
        <taxon>Candidatus Coproplasma</taxon>
    </lineage>
</organism>
<dbReference type="AlphaFoldDB" id="A0A9D1SIG9"/>